<feature type="domain" description="Thioredoxin" evidence="2">
    <location>
        <begin position="1"/>
        <end position="136"/>
    </location>
</feature>
<dbReference type="RefSeq" id="WP_377908570.1">
    <property type="nucleotide sequence ID" value="NZ_JBHSGK010000003.1"/>
</dbReference>
<keyword evidence="1" id="KW-1015">Disulfide bond</keyword>
<organism evidence="3 4">
    <name type="scientific">Bacillus daqingensis</name>
    <dbReference type="NCBI Taxonomy" id="872396"/>
    <lineage>
        <taxon>Bacteria</taxon>
        <taxon>Bacillati</taxon>
        <taxon>Bacillota</taxon>
        <taxon>Bacilli</taxon>
        <taxon>Bacillales</taxon>
        <taxon>Bacillaceae</taxon>
        <taxon>Bacillus</taxon>
    </lineage>
</organism>
<evidence type="ECO:0000313" key="4">
    <source>
        <dbReference type="Proteomes" id="UP001595896"/>
    </source>
</evidence>
<dbReference type="InterPro" id="IPR000866">
    <property type="entry name" value="AhpC/TSA"/>
</dbReference>
<dbReference type="PANTHER" id="PTHR42852:SF17">
    <property type="entry name" value="THIOREDOXIN-LIKE PROTEIN HI_1115"/>
    <property type="match status" value="1"/>
</dbReference>
<dbReference type="InterPro" id="IPR036249">
    <property type="entry name" value="Thioredoxin-like_sf"/>
</dbReference>
<dbReference type="Proteomes" id="UP001595896">
    <property type="component" value="Unassembled WGS sequence"/>
</dbReference>
<accession>A0ABV9NTT2</accession>
<dbReference type="PROSITE" id="PS51352">
    <property type="entry name" value="THIOREDOXIN_2"/>
    <property type="match status" value="1"/>
</dbReference>
<reference evidence="4" key="1">
    <citation type="journal article" date="2019" name="Int. J. Syst. Evol. Microbiol.">
        <title>The Global Catalogue of Microorganisms (GCM) 10K type strain sequencing project: providing services to taxonomists for standard genome sequencing and annotation.</title>
        <authorList>
            <consortium name="The Broad Institute Genomics Platform"/>
            <consortium name="The Broad Institute Genome Sequencing Center for Infectious Disease"/>
            <person name="Wu L."/>
            <person name="Ma J."/>
        </authorList>
    </citation>
    <scope>NUCLEOTIDE SEQUENCE [LARGE SCALE GENOMIC DNA]</scope>
    <source>
        <strain evidence="4">JCM 12165</strain>
    </source>
</reference>
<dbReference type="Pfam" id="PF00578">
    <property type="entry name" value="AhpC-TSA"/>
    <property type="match status" value="1"/>
</dbReference>
<protein>
    <submittedName>
        <fullName evidence="3">TlpA disulfide reductase family protein</fullName>
    </submittedName>
</protein>
<dbReference type="InterPro" id="IPR050553">
    <property type="entry name" value="Thioredoxin_ResA/DsbE_sf"/>
</dbReference>
<dbReference type="SUPFAM" id="SSF52833">
    <property type="entry name" value="Thioredoxin-like"/>
    <property type="match status" value="1"/>
</dbReference>
<name>A0ABV9NTT2_9BACI</name>
<sequence>METISIRRLVSEETVVLSNFDQPVILTFWTTWCPESQTDLQLKQALYRSADPNKLDMYTVHVPGREAAGADPAAFYEKAGLSIPALQDDGRALYDRLNLNGVPSTVFISRQGEVTHVLGDQASPEEIWRALAETAG</sequence>
<dbReference type="CDD" id="cd02966">
    <property type="entry name" value="TlpA_like_family"/>
    <property type="match status" value="1"/>
</dbReference>
<keyword evidence="4" id="KW-1185">Reference proteome</keyword>
<evidence type="ECO:0000259" key="2">
    <source>
        <dbReference type="PROSITE" id="PS51352"/>
    </source>
</evidence>
<comment type="caution">
    <text evidence="3">The sequence shown here is derived from an EMBL/GenBank/DDBJ whole genome shotgun (WGS) entry which is preliminary data.</text>
</comment>
<dbReference type="Gene3D" id="3.40.30.10">
    <property type="entry name" value="Glutaredoxin"/>
    <property type="match status" value="1"/>
</dbReference>
<dbReference type="InterPro" id="IPR013766">
    <property type="entry name" value="Thioredoxin_domain"/>
</dbReference>
<proteinExistence type="predicted"/>
<gene>
    <name evidence="3" type="ORF">ACFO4L_04525</name>
</gene>
<dbReference type="PANTHER" id="PTHR42852">
    <property type="entry name" value="THIOL:DISULFIDE INTERCHANGE PROTEIN DSBE"/>
    <property type="match status" value="1"/>
</dbReference>
<evidence type="ECO:0000313" key="3">
    <source>
        <dbReference type="EMBL" id="MFC4735845.1"/>
    </source>
</evidence>
<dbReference type="EMBL" id="JBHSGK010000003">
    <property type="protein sequence ID" value="MFC4735845.1"/>
    <property type="molecule type" value="Genomic_DNA"/>
</dbReference>
<evidence type="ECO:0000256" key="1">
    <source>
        <dbReference type="ARBA" id="ARBA00023157"/>
    </source>
</evidence>